<dbReference type="InterPro" id="IPR002475">
    <property type="entry name" value="Bcl2-like"/>
</dbReference>
<dbReference type="InterPro" id="IPR046371">
    <property type="entry name" value="Bcl-2_BH1-3"/>
</dbReference>
<evidence type="ECO:0000313" key="6">
    <source>
        <dbReference type="Proteomes" id="UP000005226"/>
    </source>
</evidence>
<evidence type="ECO:0000259" key="4">
    <source>
        <dbReference type="SMART" id="SM00337"/>
    </source>
</evidence>
<dbReference type="GO" id="GO:0008053">
    <property type="term" value="P:mitochondrial fusion"/>
    <property type="evidence" value="ECO:0007669"/>
    <property type="project" value="TreeGrafter"/>
</dbReference>
<accession>A0A674PNC2</accession>
<dbReference type="OrthoDB" id="8856583at2759"/>
<sequence>MICEGNGMSDERIGEALIKEVIEEELREVPLEDVPPLTPYLAVQVKSEQEQKMVTQLGKMIRIIGDRVKDDKEFQDAIDGVASYPGSRWDRFKEVALKVFEQGITWERIAVLFYVAGKLAVKMVEAHLHQCVRELVLWTVDFFRNNLLGWIRDHGGWINSISELAAAPVRRVSTMSSMSYGLVVFITGLMIGSFITWRVARN</sequence>
<dbReference type="CDD" id="cd06845">
    <property type="entry name" value="Bcl-2_like"/>
    <property type="match status" value="1"/>
</dbReference>
<dbReference type="KEGG" id="tru:101069964"/>
<keyword evidence="6" id="KW-1185">Reference proteome</keyword>
<evidence type="ECO:0000313" key="5">
    <source>
        <dbReference type="Ensembl" id="ENSTRUP00000087039.1"/>
    </source>
</evidence>
<dbReference type="InParanoid" id="A0A674PNC2"/>
<dbReference type="GO" id="GO:0097192">
    <property type="term" value="P:extrinsic apoptotic signaling pathway in absence of ligand"/>
    <property type="evidence" value="ECO:0007669"/>
    <property type="project" value="TreeGrafter"/>
</dbReference>
<dbReference type="RefSeq" id="XP_011601988.1">
    <property type="nucleotide sequence ID" value="XM_011603686.2"/>
</dbReference>
<dbReference type="GO" id="GO:0001836">
    <property type="term" value="P:release of cytochrome c from mitochondria"/>
    <property type="evidence" value="ECO:0007669"/>
    <property type="project" value="TreeGrafter"/>
</dbReference>
<dbReference type="GeneID" id="101069964"/>
<evidence type="ECO:0000256" key="3">
    <source>
        <dbReference type="SAM" id="Phobius"/>
    </source>
</evidence>
<dbReference type="InterPro" id="IPR026298">
    <property type="entry name" value="Bcl-2_fam"/>
</dbReference>
<dbReference type="GO" id="GO:0008630">
    <property type="term" value="P:intrinsic apoptotic signaling pathway in response to DNA damage"/>
    <property type="evidence" value="ECO:0007669"/>
    <property type="project" value="TreeGrafter"/>
</dbReference>
<keyword evidence="3" id="KW-0812">Transmembrane</keyword>
<name>A0A674PNC2_TAKRU</name>
<dbReference type="SMART" id="SM00337">
    <property type="entry name" value="BCL"/>
    <property type="match status" value="1"/>
</dbReference>
<dbReference type="AlphaFoldDB" id="A0A674PNC2"/>
<gene>
    <name evidence="5" type="primary">LOC101069964</name>
</gene>
<dbReference type="PANTHER" id="PTHR11256">
    <property type="entry name" value="BCL-2 RELATED"/>
    <property type="match status" value="1"/>
</dbReference>
<dbReference type="SUPFAM" id="SSF56854">
    <property type="entry name" value="Bcl-2 inhibitors of programmed cell death"/>
    <property type="match status" value="1"/>
</dbReference>
<dbReference type="GeneTree" id="ENSGT01130000278292"/>
<keyword evidence="3" id="KW-0472">Membrane</keyword>
<evidence type="ECO:0000256" key="1">
    <source>
        <dbReference type="ARBA" id="ARBA00009458"/>
    </source>
</evidence>
<keyword evidence="3" id="KW-1133">Transmembrane helix</keyword>
<organism evidence="5 6">
    <name type="scientific">Takifugu rubripes</name>
    <name type="common">Japanese pufferfish</name>
    <name type="synonym">Fugu rubripes</name>
    <dbReference type="NCBI Taxonomy" id="31033"/>
    <lineage>
        <taxon>Eukaryota</taxon>
        <taxon>Metazoa</taxon>
        <taxon>Chordata</taxon>
        <taxon>Craniata</taxon>
        <taxon>Vertebrata</taxon>
        <taxon>Euteleostomi</taxon>
        <taxon>Actinopterygii</taxon>
        <taxon>Neopterygii</taxon>
        <taxon>Teleostei</taxon>
        <taxon>Neoteleostei</taxon>
        <taxon>Acanthomorphata</taxon>
        <taxon>Eupercaria</taxon>
        <taxon>Tetraodontiformes</taxon>
        <taxon>Tetradontoidea</taxon>
        <taxon>Tetraodontidae</taxon>
        <taxon>Takifugu</taxon>
    </lineage>
</organism>
<protein>
    <submittedName>
        <fullName evidence="5">Apoptosis regulator BAX-like</fullName>
    </submittedName>
</protein>
<reference evidence="5" key="3">
    <citation type="submission" date="2025-09" db="UniProtKB">
        <authorList>
            <consortium name="Ensembl"/>
        </authorList>
    </citation>
    <scope>IDENTIFICATION</scope>
</reference>
<dbReference type="PANTHER" id="PTHR11256:SF42">
    <property type="entry name" value="APOPTOSIS REGULATOR BAX"/>
    <property type="match status" value="1"/>
</dbReference>
<dbReference type="GO" id="GO:0015267">
    <property type="term" value="F:channel activity"/>
    <property type="evidence" value="ECO:0007669"/>
    <property type="project" value="TreeGrafter"/>
</dbReference>
<dbReference type="InterPro" id="IPR036834">
    <property type="entry name" value="Bcl-2-like_sf"/>
</dbReference>
<proteinExistence type="inferred from homology"/>
<dbReference type="GO" id="GO:0042981">
    <property type="term" value="P:regulation of apoptotic process"/>
    <property type="evidence" value="ECO:0007669"/>
    <property type="project" value="InterPro"/>
</dbReference>
<evidence type="ECO:0000256" key="2">
    <source>
        <dbReference type="ARBA" id="ARBA00022703"/>
    </source>
</evidence>
<reference evidence="5 6" key="1">
    <citation type="journal article" date="2011" name="Genome Biol. Evol.">
        <title>Integration of the genetic map and genome assembly of fugu facilitates insights into distinct features of genome evolution in teleosts and mammals.</title>
        <authorList>
            <person name="Kai W."/>
            <person name="Kikuchi K."/>
            <person name="Tohari S."/>
            <person name="Chew A.K."/>
            <person name="Tay A."/>
            <person name="Fujiwara A."/>
            <person name="Hosoya S."/>
            <person name="Suetake H."/>
            <person name="Naruse K."/>
            <person name="Brenner S."/>
            <person name="Suzuki Y."/>
            <person name="Venkatesh B."/>
        </authorList>
    </citation>
    <scope>NUCLEOTIDE SEQUENCE [LARGE SCALE GENOMIC DNA]</scope>
</reference>
<comment type="similarity">
    <text evidence="1">Belongs to the Bcl-2 family.</text>
</comment>
<dbReference type="GO" id="GO:0051400">
    <property type="term" value="F:BH domain binding"/>
    <property type="evidence" value="ECO:0007669"/>
    <property type="project" value="TreeGrafter"/>
</dbReference>
<dbReference type="PROSITE" id="PS50062">
    <property type="entry name" value="BCL2_FAMILY"/>
    <property type="match status" value="1"/>
</dbReference>
<feature type="domain" description="Bcl-2 Bcl-2 homology region 1-3" evidence="4">
    <location>
        <begin position="61"/>
        <end position="157"/>
    </location>
</feature>
<dbReference type="GO" id="GO:0005741">
    <property type="term" value="C:mitochondrial outer membrane"/>
    <property type="evidence" value="ECO:0007669"/>
    <property type="project" value="TreeGrafter"/>
</dbReference>
<dbReference type="Pfam" id="PF00452">
    <property type="entry name" value="Bcl-2"/>
    <property type="match status" value="1"/>
</dbReference>
<dbReference type="Gene3D" id="1.10.437.10">
    <property type="entry name" value="Blc2-like"/>
    <property type="match status" value="1"/>
</dbReference>
<dbReference type="Proteomes" id="UP000005226">
    <property type="component" value="Chromosome 5"/>
</dbReference>
<reference evidence="5" key="2">
    <citation type="submission" date="2025-08" db="UniProtKB">
        <authorList>
            <consortium name="Ensembl"/>
        </authorList>
    </citation>
    <scope>IDENTIFICATION</scope>
</reference>
<dbReference type="PRINTS" id="PR01862">
    <property type="entry name" value="BCL2FAMILY"/>
</dbReference>
<keyword evidence="2" id="KW-0053">Apoptosis</keyword>
<dbReference type="OMA" id="QGITWER"/>
<dbReference type="Ensembl" id="ENSTRUT00000080565.1">
    <property type="protein sequence ID" value="ENSTRUP00000087039.1"/>
    <property type="gene ID" value="ENSTRUG00000032403.1"/>
</dbReference>
<feature type="transmembrane region" description="Helical" evidence="3">
    <location>
        <begin position="180"/>
        <end position="200"/>
    </location>
</feature>